<evidence type="ECO:0000256" key="1">
    <source>
        <dbReference type="ARBA" id="ARBA00004651"/>
    </source>
</evidence>
<evidence type="ECO:0000256" key="3">
    <source>
        <dbReference type="ARBA" id="ARBA00022448"/>
    </source>
</evidence>
<dbReference type="GO" id="GO:0015093">
    <property type="term" value="F:ferrous iron transmembrane transporter activity"/>
    <property type="evidence" value="ECO:0007669"/>
    <property type="project" value="TreeGrafter"/>
</dbReference>
<keyword evidence="13" id="KW-1185">Reference proteome</keyword>
<feature type="transmembrane region" description="Helical" evidence="9">
    <location>
        <begin position="106"/>
        <end position="129"/>
    </location>
</feature>
<dbReference type="InterPro" id="IPR002524">
    <property type="entry name" value="Cation_efflux"/>
</dbReference>
<dbReference type="NCBIfam" id="TIGR01297">
    <property type="entry name" value="CDF"/>
    <property type="match status" value="1"/>
</dbReference>
<reference evidence="12" key="1">
    <citation type="submission" date="2022-05" db="EMBL/GenBank/DDBJ databases">
        <authorList>
            <person name="Pankratov T."/>
        </authorList>
    </citation>
    <scope>NUCLEOTIDE SEQUENCE</scope>
    <source>
        <strain evidence="12">BP6-180914</strain>
    </source>
</reference>
<dbReference type="InterPro" id="IPR027469">
    <property type="entry name" value="Cation_efflux_TMD_sf"/>
</dbReference>
<dbReference type="Gene3D" id="1.20.1510.10">
    <property type="entry name" value="Cation efflux protein transmembrane domain"/>
    <property type="match status" value="1"/>
</dbReference>
<evidence type="ECO:0000256" key="5">
    <source>
        <dbReference type="ARBA" id="ARBA00022692"/>
    </source>
</evidence>
<keyword evidence="4" id="KW-1003">Cell membrane</keyword>
<dbReference type="GO" id="GO:0006882">
    <property type="term" value="P:intracellular zinc ion homeostasis"/>
    <property type="evidence" value="ECO:0007669"/>
    <property type="project" value="TreeGrafter"/>
</dbReference>
<feature type="transmembrane region" description="Helical" evidence="9">
    <location>
        <begin position="34"/>
        <end position="55"/>
    </location>
</feature>
<keyword evidence="3" id="KW-0813">Transport</keyword>
<feature type="transmembrane region" description="Helical" evidence="9">
    <location>
        <begin position="7"/>
        <end position="28"/>
    </location>
</feature>
<dbReference type="InterPro" id="IPR050291">
    <property type="entry name" value="CDF_Transporter"/>
</dbReference>
<accession>A0AA41Z073</accession>
<dbReference type="RefSeq" id="WP_282586918.1">
    <property type="nucleotide sequence ID" value="NZ_JAMOIM010000016.1"/>
</dbReference>
<dbReference type="InterPro" id="IPR027470">
    <property type="entry name" value="Cation_efflux_CTD"/>
</dbReference>
<feature type="transmembrane region" description="Helical" evidence="9">
    <location>
        <begin position="75"/>
        <end position="94"/>
    </location>
</feature>
<comment type="similarity">
    <text evidence="2">Belongs to the cation diffusion facilitator (CDF) transporter (TC 2.A.4) family.</text>
</comment>
<evidence type="ECO:0000256" key="2">
    <source>
        <dbReference type="ARBA" id="ARBA00008114"/>
    </source>
</evidence>
<evidence type="ECO:0000313" key="12">
    <source>
        <dbReference type="EMBL" id="MCW6510541.1"/>
    </source>
</evidence>
<dbReference type="InterPro" id="IPR036837">
    <property type="entry name" value="Cation_efflux_CTD_sf"/>
</dbReference>
<dbReference type="FunFam" id="3.30.70.1350:FF:000002">
    <property type="entry name" value="Ferrous-iron efflux pump FieF"/>
    <property type="match status" value="1"/>
</dbReference>
<dbReference type="Gene3D" id="3.30.70.1350">
    <property type="entry name" value="Cation efflux protein, cytoplasmic domain"/>
    <property type="match status" value="1"/>
</dbReference>
<gene>
    <name evidence="12" type="ORF">M8523_21210</name>
</gene>
<protein>
    <recommendedName>
        <fullName evidence="8">Protein p34</fullName>
    </recommendedName>
</protein>
<dbReference type="EMBL" id="JAMOIM010000016">
    <property type="protein sequence ID" value="MCW6510541.1"/>
    <property type="molecule type" value="Genomic_DNA"/>
</dbReference>
<evidence type="ECO:0000256" key="4">
    <source>
        <dbReference type="ARBA" id="ARBA00022475"/>
    </source>
</evidence>
<dbReference type="Pfam" id="PF01545">
    <property type="entry name" value="Cation_efflux"/>
    <property type="match status" value="1"/>
</dbReference>
<evidence type="ECO:0000256" key="8">
    <source>
        <dbReference type="ARBA" id="ARBA00068882"/>
    </source>
</evidence>
<proteinExistence type="inferred from homology"/>
<feature type="domain" description="Cation efflux protein cytoplasmic" evidence="11">
    <location>
        <begin position="207"/>
        <end position="284"/>
    </location>
</feature>
<evidence type="ECO:0000259" key="11">
    <source>
        <dbReference type="Pfam" id="PF16916"/>
    </source>
</evidence>
<dbReference type="AlphaFoldDB" id="A0AA41Z073"/>
<dbReference type="PANTHER" id="PTHR43840:SF15">
    <property type="entry name" value="MITOCHONDRIAL METAL TRANSPORTER 1-RELATED"/>
    <property type="match status" value="1"/>
</dbReference>
<evidence type="ECO:0000256" key="9">
    <source>
        <dbReference type="SAM" id="Phobius"/>
    </source>
</evidence>
<evidence type="ECO:0000313" key="13">
    <source>
        <dbReference type="Proteomes" id="UP001165667"/>
    </source>
</evidence>
<feature type="transmembrane region" description="Helical" evidence="9">
    <location>
        <begin position="149"/>
        <end position="170"/>
    </location>
</feature>
<keyword evidence="6 9" id="KW-1133">Transmembrane helix</keyword>
<dbReference type="InterPro" id="IPR058533">
    <property type="entry name" value="Cation_efflux_TM"/>
</dbReference>
<name>A0AA41Z073_9HYPH</name>
<dbReference type="GO" id="GO:0005886">
    <property type="term" value="C:plasma membrane"/>
    <property type="evidence" value="ECO:0007669"/>
    <property type="project" value="UniProtKB-SubCell"/>
</dbReference>
<sequence length="295" mass="30984">MDRLQRIALGSIAVGCLVLGIKFAAYAVTGSVGLLSDALESIVNVATAIAAFVALRIASRPADDNHPYGHSKAEYLSAVVEGVLIVVAACAILRESYEGFIAPRPLEAPVAGLAISLVATGLNAAWATLLVREGRSNRSAAIEADGRHLFTDVVSSVGVVVGVAIVYLTHVAVLDAVIAALVAVNVLWAGWQIMRESVGGLMDEAIPEATLGQVRELISTNATGAVEAHDVKTRRAGKMTFIEFHLVVSGDMTVSTAHEICDRLERVLRAAIPDTTVSIHVEPEEKAKHSGIVVV</sequence>
<dbReference type="PANTHER" id="PTHR43840">
    <property type="entry name" value="MITOCHONDRIAL METAL TRANSPORTER 1-RELATED"/>
    <property type="match status" value="1"/>
</dbReference>
<organism evidence="12 13">
    <name type="scientific">Lichenifustis flavocetrariae</name>
    <dbReference type="NCBI Taxonomy" id="2949735"/>
    <lineage>
        <taxon>Bacteria</taxon>
        <taxon>Pseudomonadati</taxon>
        <taxon>Pseudomonadota</taxon>
        <taxon>Alphaproteobacteria</taxon>
        <taxon>Hyphomicrobiales</taxon>
        <taxon>Lichenihabitantaceae</taxon>
        <taxon>Lichenifustis</taxon>
    </lineage>
</organism>
<evidence type="ECO:0000256" key="7">
    <source>
        <dbReference type="ARBA" id="ARBA00023136"/>
    </source>
</evidence>
<comment type="subcellular location">
    <subcellularLocation>
        <location evidence="1">Cell membrane</location>
        <topology evidence="1">Multi-pass membrane protein</topology>
    </subcellularLocation>
</comment>
<evidence type="ECO:0000259" key="10">
    <source>
        <dbReference type="Pfam" id="PF01545"/>
    </source>
</evidence>
<dbReference type="GO" id="GO:0015341">
    <property type="term" value="F:zinc efflux antiporter activity"/>
    <property type="evidence" value="ECO:0007669"/>
    <property type="project" value="TreeGrafter"/>
</dbReference>
<dbReference type="GO" id="GO:0015086">
    <property type="term" value="F:cadmium ion transmembrane transporter activity"/>
    <property type="evidence" value="ECO:0007669"/>
    <property type="project" value="TreeGrafter"/>
</dbReference>
<comment type="caution">
    <text evidence="12">The sequence shown here is derived from an EMBL/GenBank/DDBJ whole genome shotgun (WGS) entry which is preliminary data.</text>
</comment>
<feature type="domain" description="Cation efflux protein transmembrane" evidence="10">
    <location>
        <begin position="11"/>
        <end position="202"/>
    </location>
</feature>
<dbReference type="SUPFAM" id="SSF161111">
    <property type="entry name" value="Cation efflux protein transmembrane domain-like"/>
    <property type="match status" value="1"/>
</dbReference>
<dbReference type="Proteomes" id="UP001165667">
    <property type="component" value="Unassembled WGS sequence"/>
</dbReference>
<evidence type="ECO:0000256" key="6">
    <source>
        <dbReference type="ARBA" id="ARBA00022989"/>
    </source>
</evidence>
<keyword evidence="5 9" id="KW-0812">Transmembrane</keyword>
<dbReference type="SUPFAM" id="SSF160240">
    <property type="entry name" value="Cation efflux protein cytoplasmic domain-like"/>
    <property type="match status" value="1"/>
</dbReference>
<dbReference type="Pfam" id="PF16916">
    <property type="entry name" value="ZT_dimer"/>
    <property type="match status" value="1"/>
</dbReference>
<keyword evidence="7 9" id="KW-0472">Membrane</keyword>